<organism evidence="2 3">
    <name type="scientific">Aspergillus keveii</name>
    <dbReference type="NCBI Taxonomy" id="714993"/>
    <lineage>
        <taxon>Eukaryota</taxon>
        <taxon>Fungi</taxon>
        <taxon>Dikarya</taxon>
        <taxon>Ascomycota</taxon>
        <taxon>Pezizomycotina</taxon>
        <taxon>Eurotiomycetes</taxon>
        <taxon>Eurotiomycetidae</taxon>
        <taxon>Eurotiales</taxon>
        <taxon>Aspergillaceae</taxon>
        <taxon>Aspergillus</taxon>
        <taxon>Aspergillus subgen. Nidulantes</taxon>
    </lineage>
</organism>
<dbReference type="EMBL" id="JBFTWV010000455">
    <property type="protein sequence ID" value="KAL2782399.1"/>
    <property type="molecule type" value="Genomic_DNA"/>
</dbReference>
<evidence type="ECO:0000256" key="1">
    <source>
        <dbReference type="SAM" id="MobiDB-lite"/>
    </source>
</evidence>
<accession>A0ABR4FGN1</accession>
<gene>
    <name evidence="2" type="ORF">BJX66DRAFT_199986</name>
</gene>
<feature type="region of interest" description="Disordered" evidence="1">
    <location>
        <begin position="1"/>
        <end position="41"/>
    </location>
</feature>
<comment type="caution">
    <text evidence="2">The sequence shown here is derived from an EMBL/GenBank/DDBJ whole genome shotgun (WGS) entry which is preliminary data.</text>
</comment>
<name>A0ABR4FGN1_9EURO</name>
<evidence type="ECO:0000313" key="2">
    <source>
        <dbReference type="EMBL" id="KAL2782399.1"/>
    </source>
</evidence>
<dbReference type="Proteomes" id="UP001610563">
    <property type="component" value="Unassembled WGS sequence"/>
</dbReference>
<sequence length="117" mass="13211">MLRKLPCDRFSQPPQLAPLMSKSRSSESESDSARPLPVPLVKQSALRDSACYYDPRKDKRRKEALKYAEQTTKALEAIIAILYNGTEVDLDDLKAKVKSFASPEAVMEELLNDGYFE</sequence>
<protein>
    <submittedName>
        <fullName evidence="2">Uncharacterized protein</fullName>
    </submittedName>
</protein>
<proteinExistence type="predicted"/>
<reference evidence="2 3" key="1">
    <citation type="submission" date="2024-07" db="EMBL/GenBank/DDBJ databases">
        <title>Section-level genome sequencing and comparative genomics of Aspergillus sections Usti and Cavernicolus.</title>
        <authorList>
            <consortium name="Lawrence Berkeley National Laboratory"/>
            <person name="Nybo J.L."/>
            <person name="Vesth T.C."/>
            <person name="Theobald S."/>
            <person name="Frisvad J.C."/>
            <person name="Larsen T.O."/>
            <person name="Kjaerboelling I."/>
            <person name="Rothschild-Mancinelli K."/>
            <person name="Lyhne E.K."/>
            <person name="Kogle M.E."/>
            <person name="Barry K."/>
            <person name="Clum A."/>
            <person name="Na H."/>
            <person name="Ledsgaard L."/>
            <person name="Lin J."/>
            <person name="Lipzen A."/>
            <person name="Kuo A."/>
            <person name="Riley R."/>
            <person name="Mondo S."/>
            <person name="Labutti K."/>
            <person name="Haridas S."/>
            <person name="Pangalinan J."/>
            <person name="Salamov A.A."/>
            <person name="Simmons B.A."/>
            <person name="Magnuson J.K."/>
            <person name="Chen J."/>
            <person name="Drula E."/>
            <person name="Henrissat B."/>
            <person name="Wiebenga A."/>
            <person name="Lubbers R.J."/>
            <person name="Gomes A.C."/>
            <person name="Makela M.R."/>
            <person name="Stajich J."/>
            <person name="Grigoriev I.V."/>
            <person name="Mortensen U.H."/>
            <person name="De Vries R.P."/>
            <person name="Baker S.E."/>
            <person name="Andersen M.R."/>
        </authorList>
    </citation>
    <scope>NUCLEOTIDE SEQUENCE [LARGE SCALE GENOMIC DNA]</scope>
    <source>
        <strain evidence="2 3">CBS 209.92</strain>
    </source>
</reference>
<keyword evidence="3" id="KW-1185">Reference proteome</keyword>
<evidence type="ECO:0000313" key="3">
    <source>
        <dbReference type="Proteomes" id="UP001610563"/>
    </source>
</evidence>